<evidence type="ECO:0000313" key="2">
    <source>
        <dbReference type="Proteomes" id="UP000799291"/>
    </source>
</evidence>
<sequence>MLPSHRTKERRNICTRDASLNEHVVAQHLSEPCSLPRKTELAYLDEGAPPRILPFPRPRDENSGLHLQECNFAAWSNDLRIVII</sequence>
<dbReference type="Proteomes" id="UP000799291">
    <property type="component" value="Unassembled WGS sequence"/>
</dbReference>
<keyword evidence="2" id="KW-1185">Reference proteome</keyword>
<reference evidence="1" key="1">
    <citation type="journal article" date="2020" name="Stud. Mycol.">
        <title>101 Dothideomycetes genomes: a test case for predicting lifestyles and emergence of pathogens.</title>
        <authorList>
            <person name="Haridas S."/>
            <person name="Albert R."/>
            <person name="Binder M."/>
            <person name="Bloem J."/>
            <person name="Labutti K."/>
            <person name="Salamov A."/>
            <person name="Andreopoulos B."/>
            <person name="Baker S."/>
            <person name="Barry K."/>
            <person name="Bills G."/>
            <person name="Bluhm B."/>
            <person name="Cannon C."/>
            <person name="Castanera R."/>
            <person name="Culley D."/>
            <person name="Daum C."/>
            <person name="Ezra D."/>
            <person name="Gonzalez J."/>
            <person name="Henrissat B."/>
            <person name="Kuo A."/>
            <person name="Liang C."/>
            <person name="Lipzen A."/>
            <person name="Lutzoni F."/>
            <person name="Magnuson J."/>
            <person name="Mondo S."/>
            <person name="Nolan M."/>
            <person name="Ohm R."/>
            <person name="Pangilinan J."/>
            <person name="Park H.-J."/>
            <person name="Ramirez L."/>
            <person name="Alfaro M."/>
            <person name="Sun H."/>
            <person name="Tritt A."/>
            <person name="Yoshinaga Y."/>
            <person name="Zwiers L.-H."/>
            <person name="Turgeon B."/>
            <person name="Goodwin S."/>
            <person name="Spatafora J."/>
            <person name="Crous P."/>
            <person name="Grigoriev I."/>
        </authorList>
    </citation>
    <scope>NUCLEOTIDE SEQUENCE</scope>
    <source>
        <strain evidence="1">CBS 122367</strain>
    </source>
</reference>
<proteinExistence type="predicted"/>
<protein>
    <submittedName>
        <fullName evidence="1">Uncharacterized protein</fullName>
    </submittedName>
</protein>
<accession>A0A6G1JD98</accession>
<dbReference type="AlphaFoldDB" id="A0A6G1JD98"/>
<organism evidence="1 2">
    <name type="scientific">Lentithecium fluviatile CBS 122367</name>
    <dbReference type="NCBI Taxonomy" id="1168545"/>
    <lineage>
        <taxon>Eukaryota</taxon>
        <taxon>Fungi</taxon>
        <taxon>Dikarya</taxon>
        <taxon>Ascomycota</taxon>
        <taxon>Pezizomycotina</taxon>
        <taxon>Dothideomycetes</taxon>
        <taxon>Pleosporomycetidae</taxon>
        <taxon>Pleosporales</taxon>
        <taxon>Massarineae</taxon>
        <taxon>Lentitheciaceae</taxon>
        <taxon>Lentithecium</taxon>
    </lineage>
</organism>
<dbReference type="EMBL" id="MU005574">
    <property type="protein sequence ID" value="KAF2688200.1"/>
    <property type="molecule type" value="Genomic_DNA"/>
</dbReference>
<gene>
    <name evidence="1" type="ORF">K458DRAFT_176448</name>
</gene>
<name>A0A6G1JD98_9PLEO</name>
<evidence type="ECO:0000313" key="1">
    <source>
        <dbReference type="EMBL" id="KAF2688200.1"/>
    </source>
</evidence>